<accession>K6UMV6</accession>
<keyword evidence="4 7" id="KW-0067">ATP-binding</keyword>
<reference evidence="7 8" key="1">
    <citation type="submission" date="2012-08" db="EMBL/GenBank/DDBJ databases">
        <title>Whole genome shotgun sequence of Austwickia chelonae NBRC 105200.</title>
        <authorList>
            <person name="Yoshida I."/>
            <person name="Hosoyama A."/>
            <person name="Tsuchikane K."/>
            <person name="Katsumata H."/>
            <person name="Ando Y."/>
            <person name="Ohji S."/>
            <person name="Hamada M."/>
            <person name="Tamura T."/>
            <person name="Yamazoe A."/>
            <person name="Yamazaki S."/>
            <person name="Fujita N."/>
        </authorList>
    </citation>
    <scope>NUCLEOTIDE SEQUENCE [LARGE SCALE GENOMIC DNA]</scope>
    <source>
        <strain evidence="7 8">NBRC 105200</strain>
    </source>
</reference>
<keyword evidence="3" id="KW-0547">Nucleotide-binding</keyword>
<protein>
    <submittedName>
        <fullName evidence="7">Putative ABC transporter ATP-binding protein</fullName>
    </submittedName>
</protein>
<evidence type="ECO:0000256" key="2">
    <source>
        <dbReference type="ARBA" id="ARBA00022448"/>
    </source>
</evidence>
<dbReference type="Proteomes" id="UP000008495">
    <property type="component" value="Unassembled WGS sequence"/>
</dbReference>
<dbReference type="Gene3D" id="3.40.50.300">
    <property type="entry name" value="P-loop containing nucleotide triphosphate hydrolases"/>
    <property type="match status" value="2"/>
</dbReference>
<dbReference type="PROSITE" id="PS00211">
    <property type="entry name" value="ABC_TRANSPORTER_1"/>
    <property type="match status" value="2"/>
</dbReference>
<feature type="domain" description="ABC transporter" evidence="6">
    <location>
        <begin position="26"/>
        <end position="262"/>
    </location>
</feature>
<dbReference type="InterPro" id="IPR050095">
    <property type="entry name" value="ECF_ABC_transporter_ATP-bd"/>
</dbReference>
<dbReference type="Pfam" id="PF00005">
    <property type="entry name" value="ABC_tran"/>
    <property type="match status" value="2"/>
</dbReference>
<evidence type="ECO:0000256" key="4">
    <source>
        <dbReference type="ARBA" id="ARBA00022840"/>
    </source>
</evidence>
<dbReference type="InterPro" id="IPR003439">
    <property type="entry name" value="ABC_transporter-like_ATP-bd"/>
</dbReference>
<comment type="similarity">
    <text evidence="1">Belongs to the ABC transporter superfamily.</text>
</comment>
<dbReference type="PANTHER" id="PTHR43553">
    <property type="entry name" value="HEAVY METAL TRANSPORTER"/>
    <property type="match status" value="1"/>
</dbReference>
<gene>
    <name evidence="7" type="ORF">AUCHE_09_00520</name>
</gene>
<sequence length="541" mass="56102">MDTTHPAAPVNTPPTADRRPGDGAAIDIRGLTWTPLGRRRPILDGIDLHVEPGERILIAGASGAGKSTLLRALAGVVDTVDPGTLTGTVTIDDDPTRAGDGRVGLLVQDPADARVAGTIGRDVAFGLENLGIPRTDIHPRIAAALAAVDIRYGPGHATSALSGGEAQRVALAGIIALRPRVILLDEPTSMLDDDSARAVRDAVVAAADEAGATLIVVEHRLTGWVDVVDRLVVLGADGRIIADGPVRRTLDEQTGELLTAGLWVPGAPAPEALALPEELCTPWPGVRVSAGQTLVTAEDVRVVHRPRRGLRVIRRAEPDVTALDGVDLTLTAGRAAALRGTSGAGKSTLLGVLTGIDRPTGGQVRADAAWADGAPSELHRWDSAQLAARVGWVPQRAELTITSTRSVRDCLLSTPHALGRDVSDAGAAARRIDATLDVLGLARAASRHPYRLSGGELRRLAVAGALVHGPTLVAFDEPTVGQDRHTWAVVAGLVSSARTAGCAVVASTHDDLLTGLADDVHHLTRGRLRPRPAGPGSGGTR</sequence>
<dbReference type="InterPro" id="IPR027417">
    <property type="entry name" value="P-loop_NTPase"/>
</dbReference>
<dbReference type="GO" id="GO:0016887">
    <property type="term" value="F:ATP hydrolysis activity"/>
    <property type="evidence" value="ECO:0007669"/>
    <property type="project" value="InterPro"/>
</dbReference>
<evidence type="ECO:0000313" key="8">
    <source>
        <dbReference type="Proteomes" id="UP000008495"/>
    </source>
</evidence>
<feature type="region of interest" description="Disordered" evidence="5">
    <location>
        <begin position="1"/>
        <end position="24"/>
    </location>
</feature>
<dbReference type="InterPro" id="IPR017871">
    <property type="entry name" value="ABC_transporter-like_CS"/>
</dbReference>
<evidence type="ECO:0000256" key="1">
    <source>
        <dbReference type="ARBA" id="ARBA00005417"/>
    </source>
</evidence>
<dbReference type="eggNOG" id="COG1122">
    <property type="taxonomic scope" value="Bacteria"/>
</dbReference>
<dbReference type="GO" id="GO:0042626">
    <property type="term" value="F:ATPase-coupled transmembrane transporter activity"/>
    <property type="evidence" value="ECO:0007669"/>
    <property type="project" value="TreeGrafter"/>
</dbReference>
<dbReference type="SMART" id="SM00382">
    <property type="entry name" value="AAA"/>
    <property type="match status" value="2"/>
</dbReference>
<evidence type="ECO:0000256" key="3">
    <source>
        <dbReference type="ARBA" id="ARBA00022741"/>
    </source>
</evidence>
<dbReference type="GO" id="GO:0005524">
    <property type="term" value="F:ATP binding"/>
    <property type="evidence" value="ECO:0007669"/>
    <property type="project" value="UniProtKB-KW"/>
</dbReference>
<dbReference type="InterPro" id="IPR003593">
    <property type="entry name" value="AAA+_ATPase"/>
</dbReference>
<dbReference type="SUPFAM" id="SSF52540">
    <property type="entry name" value="P-loop containing nucleoside triphosphate hydrolases"/>
    <property type="match status" value="2"/>
</dbReference>
<dbReference type="EMBL" id="BAGZ01000009">
    <property type="protein sequence ID" value="GAB78446.1"/>
    <property type="molecule type" value="Genomic_DNA"/>
</dbReference>
<proteinExistence type="inferred from homology"/>
<feature type="domain" description="ABC transporter" evidence="6">
    <location>
        <begin position="307"/>
        <end position="541"/>
    </location>
</feature>
<keyword evidence="8" id="KW-1185">Reference proteome</keyword>
<dbReference type="PROSITE" id="PS50893">
    <property type="entry name" value="ABC_TRANSPORTER_2"/>
    <property type="match status" value="2"/>
</dbReference>
<dbReference type="InterPro" id="IPR015856">
    <property type="entry name" value="ABC_transpr_CbiO/EcfA_su"/>
</dbReference>
<dbReference type="STRING" id="100225.SAMN05421595_2713"/>
<dbReference type="CDD" id="cd03225">
    <property type="entry name" value="ABC_cobalt_CbiO_domain1"/>
    <property type="match status" value="2"/>
</dbReference>
<evidence type="ECO:0000259" key="6">
    <source>
        <dbReference type="PROSITE" id="PS50893"/>
    </source>
</evidence>
<comment type="caution">
    <text evidence="7">The sequence shown here is derived from an EMBL/GenBank/DDBJ whole genome shotgun (WGS) entry which is preliminary data.</text>
</comment>
<dbReference type="AlphaFoldDB" id="K6UMV6"/>
<evidence type="ECO:0000256" key="5">
    <source>
        <dbReference type="SAM" id="MobiDB-lite"/>
    </source>
</evidence>
<evidence type="ECO:0000313" key="7">
    <source>
        <dbReference type="EMBL" id="GAB78446.1"/>
    </source>
</evidence>
<name>K6UMV6_9MICO</name>
<dbReference type="PANTHER" id="PTHR43553:SF24">
    <property type="entry name" value="ENERGY-COUPLING FACTOR TRANSPORTER ATP-BINDING PROTEIN ECFA1"/>
    <property type="match status" value="1"/>
</dbReference>
<dbReference type="GO" id="GO:0043190">
    <property type="term" value="C:ATP-binding cassette (ABC) transporter complex"/>
    <property type="evidence" value="ECO:0007669"/>
    <property type="project" value="TreeGrafter"/>
</dbReference>
<keyword evidence="2" id="KW-0813">Transport</keyword>
<organism evidence="7 8">
    <name type="scientific">Austwickia chelonae NBRC 105200</name>
    <dbReference type="NCBI Taxonomy" id="1184607"/>
    <lineage>
        <taxon>Bacteria</taxon>
        <taxon>Bacillati</taxon>
        <taxon>Actinomycetota</taxon>
        <taxon>Actinomycetes</taxon>
        <taxon>Micrococcales</taxon>
        <taxon>Dermatophilaceae</taxon>
        <taxon>Austwickia</taxon>
    </lineage>
</organism>